<keyword evidence="10 11" id="KW-0472">Membrane</keyword>
<protein>
    <recommendedName>
        <fullName evidence="12">Sensor protein KdpD transmembrane domain-containing protein</fullName>
    </recommendedName>
</protein>
<evidence type="ECO:0000259" key="12">
    <source>
        <dbReference type="Pfam" id="PF13493"/>
    </source>
</evidence>
<feature type="transmembrane region" description="Helical" evidence="11">
    <location>
        <begin position="89"/>
        <end position="105"/>
    </location>
</feature>
<evidence type="ECO:0000256" key="5">
    <source>
        <dbReference type="ARBA" id="ARBA00022741"/>
    </source>
</evidence>
<evidence type="ECO:0000256" key="11">
    <source>
        <dbReference type="SAM" id="Phobius"/>
    </source>
</evidence>
<keyword evidence="8 11" id="KW-1133">Transmembrane helix</keyword>
<keyword evidence="9" id="KW-0902">Two-component regulatory system</keyword>
<keyword evidence="7" id="KW-0067">ATP-binding</keyword>
<evidence type="ECO:0000313" key="13">
    <source>
        <dbReference type="EMBL" id="BDM70789.1"/>
    </source>
</evidence>
<feature type="transmembrane region" description="Helical" evidence="11">
    <location>
        <begin position="9"/>
        <end position="28"/>
    </location>
</feature>
<evidence type="ECO:0000256" key="3">
    <source>
        <dbReference type="ARBA" id="ARBA00022679"/>
    </source>
</evidence>
<evidence type="ECO:0000256" key="7">
    <source>
        <dbReference type="ARBA" id="ARBA00022840"/>
    </source>
</evidence>
<name>A0ABM7ZWP0_STRNI</name>
<evidence type="ECO:0000256" key="1">
    <source>
        <dbReference type="ARBA" id="ARBA00004141"/>
    </source>
</evidence>
<proteinExistence type="predicted"/>
<dbReference type="Proteomes" id="UP001059597">
    <property type="component" value="Chromosome"/>
</dbReference>
<keyword evidence="5" id="KW-0547">Nucleotide-binding</keyword>
<keyword evidence="4 11" id="KW-0812">Transmembrane</keyword>
<feature type="domain" description="Sensor protein KdpD transmembrane" evidence="12">
    <location>
        <begin position="12"/>
        <end position="110"/>
    </location>
</feature>
<sequence length="247" mass="26099">MQYPLRDRIALGAALAGPLALGLVLVPFRTGVSHTNLALIFVVAVVAISALGNRFAGAIAALSSACWFDFLLTRPYQQFTIAGTGDLETAVLLLVVGLVVSQLAARARTMRMIAITDAAHLARLHDTARLVHSGSPDAVVGQVRQQLVDVLGLAGCRFEYGTLLGHPPRLDQDGGLVVARRRWDIERLGWPEGEVELRVAAEGLFLGRFMLSPVAGSVPSLQARLVAVSLADQAGAALSGARPVPET</sequence>
<keyword evidence="3" id="KW-0808">Transferase</keyword>
<dbReference type="EMBL" id="AP026073">
    <property type="protein sequence ID" value="BDM70789.1"/>
    <property type="molecule type" value="Genomic_DNA"/>
</dbReference>
<feature type="transmembrane region" description="Helical" evidence="11">
    <location>
        <begin position="34"/>
        <end position="51"/>
    </location>
</feature>
<evidence type="ECO:0000256" key="9">
    <source>
        <dbReference type="ARBA" id="ARBA00023012"/>
    </source>
</evidence>
<dbReference type="InterPro" id="IPR025201">
    <property type="entry name" value="KdpD_TM"/>
</dbReference>
<evidence type="ECO:0000313" key="14">
    <source>
        <dbReference type="Proteomes" id="UP001059597"/>
    </source>
</evidence>
<keyword evidence="2" id="KW-0597">Phosphoprotein</keyword>
<reference evidence="13" key="1">
    <citation type="submission" date="2022-06" db="EMBL/GenBank/DDBJ databases">
        <title>Complete genome sequence of Streptomyces nigrescens HEK616.</title>
        <authorList>
            <person name="Asamizu S."/>
            <person name="Onaka H."/>
        </authorList>
    </citation>
    <scope>NUCLEOTIDE SEQUENCE</scope>
    <source>
        <strain evidence="13">HEK616</strain>
    </source>
</reference>
<organism evidence="13 14">
    <name type="scientific">Streptomyces nigrescens</name>
    <dbReference type="NCBI Taxonomy" id="1920"/>
    <lineage>
        <taxon>Bacteria</taxon>
        <taxon>Bacillati</taxon>
        <taxon>Actinomycetota</taxon>
        <taxon>Actinomycetes</taxon>
        <taxon>Kitasatosporales</taxon>
        <taxon>Streptomycetaceae</taxon>
        <taxon>Streptomyces</taxon>
    </lineage>
</organism>
<evidence type="ECO:0000256" key="8">
    <source>
        <dbReference type="ARBA" id="ARBA00022989"/>
    </source>
</evidence>
<evidence type="ECO:0000256" key="10">
    <source>
        <dbReference type="ARBA" id="ARBA00023136"/>
    </source>
</evidence>
<evidence type="ECO:0000256" key="2">
    <source>
        <dbReference type="ARBA" id="ARBA00022553"/>
    </source>
</evidence>
<dbReference type="InterPro" id="IPR038318">
    <property type="entry name" value="KdpD_sf"/>
</dbReference>
<dbReference type="Gene3D" id="1.20.120.620">
    <property type="entry name" value="Backbone structure of the membrane domain of e. Coli histidine kinase receptor kdpd"/>
    <property type="match status" value="1"/>
</dbReference>
<gene>
    <name evidence="13" type="ORF">HEK616_42760</name>
</gene>
<comment type="subcellular location">
    <subcellularLocation>
        <location evidence="1">Membrane</location>
        <topology evidence="1">Multi-pass membrane protein</topology>
    </subcellularLocation>
</comment>
<accession>A0ABM7ZWP0</accession>
<keyword evidence="6" id="KW-0418">Kinase</keyword>
<keyword evidence="14" id="KW-1185">Reference proteome</keyword>
<evidence type="ECO:0000256" key="4">
    <source>
        <dbReference type="ARBA" id="ARBA00022692"/>
    </source>
</evidence>
<evidence type="ECO:0000256" key="6">
    <source>
        <dbReference type="ARBA" id="ARBA00022777"/>
    </source>
</evidence>
<dbReference type="Pfam" id="PF13493">
    <property type="entry name" value="DUF4118"/>
    <property type="match status" value="1"/>
</dbReference>